<organism evidence="2 3">
    <name type="scientific">Paenibacillus monticola</name>
    <dbReference type="NCBI Taxonomy" id="2666075"/>
    <lineage>
        <taxon>Bacteria</taxon>
        <taxon>Bacillati</taxon>
        <taxon>Bacillota</taxon>
        <taxon>Bacilli</taxon>
        <taxon>Bacillales</taxon>
        <taxon>Paenibacillaceae</taxon>
        <taxon>Paenibacillus</taxon>
    </lineage>
</organism>
<dbReference type="CDD" id="cd04301">
    <property type="entry name" value="NAT_SF"/>
    <property type="match status" value="1"/>
</dbReference>
<dbReference type="RefSeq" id="WP_420819734.1">
    <property type="nucleotide sequence ID" value="NZ_WJXB01000002.1"/>
</dbReference>
<comment type="caution">
    <text evidence="2">The sequence shown here is derived from an EMBL/GenBank/DDBJ whole genome shotgun (WGS) entry which is preliminary data.</text>
</comment>
<dbReference type="AlphaFoldDB" id="A0A7X2H2Y9"/>
<protein>
    <submittedName>
        <fullName evidence="2">GNAT family N-acetyltransferase</fullName>
    </submittedName>
</protein>
<dbReference type="PROSITE" id="PS51186">
    <property type="entry name" value="GNAT"/>
    <property type="match status" value="1"/>
</dbReference>
<dbReference type="Proteomes" id="UP000463051">
    <property type="component" value="Unassembled WGS sequence"/>
</dbReference>
<keyword evidence="2" id="KW-0808">Transferase</keyword>
<accession>A0A7X2H2Y9</accession>
<evidence type="ECO:0000313" key="3">
    <source>
        <dbReference type="Proteomes" id="UP000463051"/>
    </source>
</evidence>
<dbReference type="Pfam" id="PF00583">
    <property type="entry name" value="Acetyltransf_1"/>
    <property type="match status" value="1"/>
</dbReference>
<dbReference type="InterPro" id="IPR000182">
    <property type="entry name" value="GNAT_dom"/>
</dbReference>
<dbReference type="GO" id="GO:0016747">
    <property type="term" value="F:acyltransferase activity, transferring groups other than amino-acyl groups"/>
    <property type="evidence" value="ECO:0007669"/>
    <property type="project" value="InterPro"/>
</dbReference>
<evidence type="ECO:0000259" key="1">
    <source>
        <dbReference type="PROSITE" id="PS51186"/>
    </source>
</evidence>
<proteinExistence type="predicted"/>
<name>A0A7X2H2Y9_9BACL</name>
<keyword evidence="3" id="KW-1185">Reference proteome</keyword>
<gene>
    <name evidence="2" type="ORF">GJB61_06290</name>
</gene>
<dbReference type="InterPro" id="IPR016181">
    <property type="entry name" value="Acyl_CoA_acyltransferase"/>
</dbReference>
<feature type="domain" description="N-acetyltransferase" evidence="1">
    <location>
        <begin position="1"/>
        <end position="73"/>
    </location>
</feature>
<dbReference type="EMBL" id="WJXB01000002">
    <property type="protein sequence ID" value="MRN52604.1"/>
    <property type="molecule type" value="Genomic_DNA"/>
</dbReference>
<evidence type="ECO:0000313" key="2">
    <source>
        <dbReference type="EMBL" id="MRN52604.1"/>
    </source>
</evidence>
<dbReference type="SUPFAM" id="SSF55729">
    <property type="entry name" value="Acyl-CoA N-acyltransferases (Nat)"/>
    <property type="match status" value="1"/>
</dbReference>
<dbReference type="Gene3D" id="3.40.630.30">
    <property type="match status" value="1"/>
</dbReference>
<sequence length="73" mass="8342">MAETDSVVVGYIIGTVHESDEVYVHPDHRSDNSGHLMVDKLLQTAERKSINRSIVYSASKQWQKIIGLRKAWF</sequence>
<reference evidence="2 3" key="1">
    <citation type="submission" date="2019-11" db="EMBL/GenBank/DDBJ databases">
        <title>Paenibacillus monticola sp. nov., a novel PGPR strain isolated from mountain sample in China.</title>
        <authorList>
            <person name="Zhao Q."/>
            <person name="Li H.-P."/>
            <person name="Zhang J.-L."/>
        </authorList>
    </citation>
    <scope>NUCLEOTIDE SEQUENCE [LARGE SCALE GENOMIC DNA]</scope>
    <source>
        <strain evidence="2 3">LC-T2</strain>
    </source>
</reference>